<sequence length="233" mass="26028">MSVRLVVHDRGRDLAGVVHEGESWAAAARRTVASLHAEPVPVDLSGEVKQFLVDHDNRFTLRAMTRGDLPVVTRWRQSEHLHRWWASDGDPTEERVAEQYGASIDGMTPTRMWIAEVNGRSVGFLQDYRIGDYPEYAVLGPDPDAIGVDYALSEEWSGRGLGARVLWAWMCRARNRFPHATAFFAAPDHRNAASLRMLAKAGFTEGLWFDEPQEDGTVDTVVGCALDVRRVLG</sequence>
<dbReference type="RefSeq" id="WP_343910322.1">
    <property type="nucleotide sequence ID" value="NZ_BAAAJE010000029.1"/>
</dbReference>
<dbReference type="SUPFAM" id="SSF55729">
    <property type="entry name" value="Acyl-CoA N-acyltransferases (Nat)"/>
    <property type="match status" value="1"/>
</dbReference>
<accession>A0ABN1URY6</accession>
<proteinExistence type="predicted"/>
<evidence type="ECO:0000313" key="2">
    <source>
        <dbReference type="EMBL" id="GAA1161455.1"/>
    </source>
</evidence>
<protein>
    <recommendedName>
        <fullName evidence="1">N-acetyltransferase domain-containing protein</fullName>
    </recommendedName>
</protein>
<dbReference type="InterPro" id="IPR016181">
    <property type="entry name" value="Acyl_CoA_acyltransferase"/>
</dbReference>
<keyword evidence="3" id="KW-1185">Reference proteome</keyword>
<dbReference type="InterPro" id="IPR000182">
    <property type="entry name" value="GNAT_dom"/>
</dbReference>
<dbReference type="Gene3D" id="3.40.630.30">
    <property type="match status" value="1"/>
</dbReference>
<name>A0ABN1URY6_9ACTN</name>
<feature type="domain" description="N-acetyltransferase" evidence="1">
    <location>
        <begin position="59"/>
        <end position="227"/>
    </location>
</feature>
<dbReference type="Proteomes" id="UP001499979">
    <property type="component" value="Unassembled WGS sequence"/>
</dbReference>
<gene>
    <name evidence="2" type="ORF">GCM10009606_44280</name>
</gene>
<evidence type="ECO:0000313" key="3">
    <source>
        <dbReference type="Proteomes" id="UP001499979"/>
    </source>
</evidence>
<comment type="caution">
    <text evidence="2">The sequence shown here is derived from an EMBL/GenBank/DDBJ whole genome shotgun (WGS) entry which is preliminary data.</text>
</comment>
<evidence type="ECO:0000259" key="1">
    <source>
        <dbReference type="PROSITE" id="PS51186"/>
    </source>
</evidence>
<dbReference type="EMBL" id="BAAAJE010000029">
    <property type="protein sequence ID" value="GAA1161455.1"/>
    <property type="molecule type" value="Genomic_DNA"/>
</dbReference>
<dbReference type="Pfam" id="PF13523">
    <property type="entry name" value="Acetyltransf_8"/>
    <property type="match status" value="1"/>
</dbReference>
<dbReference type="PROSITE" id="PS51186">
    <property type="entry name" value="GNAT"/>
    <property type="match status" value="1"/>
</dbReference>
<organism evidence="2 3">
    <name type="scientific">Nocardioides aquiterrae</name>
    <dbReference type="NCBI Taxonomy" id="203799"/>
    <lineage>
        <taxon>Bacteria</taxon>
        <taxon>Bacillati</taxon>
        <taxon>Actinomycetota</taxon>
        <taxon>Actinomycetes</taxon>
        <taxon>Propionibacteriales</taxon>
        <taxon>Nocardioidaceae</taxon>
        <taxon>Nocardioides</taxon>
    </lineage>
</organism>
<reference evidence="2 3" key="1">
    <citation type="journal article" date="2019" name="Int. J. Syst. Evol. Microbiol.">
        <title>The Global Catalogue of Microorganisms (GCM) 10K type strain sequencing project: providing services to taxonomists for standard genome sequencing and annotation.</title>
        <authorList>
            <consortium name="The Broad Institute Genomics Platform"/>
            <consortium name="The Broad Institute Genome Sequencing Center for Infectious Disease"/>
            <person name="Wu L."/>
            <person name="Ma J."/>
        </authorList>
    </citation>
    <scope>NUCLEOTIDE SEQUENCE [LARGE SCALE GENOMIC DNA]</scope>
    <source>
        <strain evidence="2 3">JCM 11813</strain>
    </source>
</reference>